<keyword evidence="5 8" id="KW-0646">Protease inhibitor</keyword>
<feature type="domain" description="Subtilisin inhibitor" evidence="10">
    <location>
        <begin position="34"/>
        <end position="117"/>
    </location>
</feature>
<comment type="subcellular location">
    <subcellularLocation>
        <location evidence="1">Secreted</location>
    </subcellularLocation>
</comment>
<keyword evidence="12" id="KW-1185">Reference proteome</keyword>
<feature type="signal peptide" evidence="9">
    <location>
        <begin position="1"/>
        <end position="23"/>
    </location>
</feature>
<dbReference type="InterPro" id="IPR036819">
    <property type="entry name" value="Subtilisin_inhibitor-like_sf"/>
</dbReference>
<reference evidence="11 12" key="1">
    <citation type="submission" date="2015-10" db="EMBL/GenBank/DDBJ databases">
        <title>Draft genome sequence of Streptomyces griseoruber DSM 40281, type strain for the species Streptomyces griseoruber.</title>
        <authorList>
            <person name="Ruckert C."/>
            <person name="Winkler A."/>
            <person name="Kalinowski J."/>
            <person name="Kampfer P."/>
            <person name="Glaeser S."/>
        </authorList>
    </citation>
    <scope>NUCLEOTIDE SEQUENCE [LARGE SCALE GENOMIC DNA]</scope>
    <source>
        <strain evidence="11 12">DSM 40281</strain>
    </source>
</reference>
<dbReference type="Pfam" id="PF00720">
    <property type="entry name" value="SSI"/>
    <property type="match status" value="1"/>
</dbReference>
<name>A0A101TAL1_9ACTN</name>
<feature type="chain" id="PRO_5007107104" evidence="9">
    <location>
        <begin position="24"/>
        <end position="141"/>
    </location>
</feature>
<dbReference type="SUPFAM" id="SSF55399">
    <property type="entry name" value="Subtilisin inhibitor"/>
    <property type="match status" value="1"/>
</dbReference>
<dbReference type="GO" id="GO:0004867">
    <property type="term" value="F:serine-type endopeptidase inhibitor activity"/>
    <property type="evidence" value="ECO:0007669"/>
    <property type="project" value="UniProtKB-KW"/>
</dbReference>
<accession>A0A101TAL1</accession>
<evidence type="ECO:0000256" key="6">
    <source>
        <dbReference type="ARBA" id="ARBA00022900"/>
    </source>
</evidence>
<comment type="similarity">
    <text evidence="2 8">Belongs to the protease inhibitor I16 (SSI) family.</text>
</comment>
<evidence type="ECO:0000259" key="10">
    <source>
        <dbReference type="Pfam" id="PF00720"/>
    </source>
</evidence>
<evidence type="ECO:0000256" key="7">
    <source>
        <dbReference type="ARBA" id="ARBA00023157"/>
    </source>
</evidence>
<dbReference type="InterPro" id="IPR000691">
    <property type="entry name" value="Prot_inh_I16_SSI"/>
</dbReference>
<dbReference type="GO" id="GO:0006508">
    <property type="term" value="P:proteolysis"/>
    <property type="evidence" value="ECO:0007669"/>
    <property type="project" value="UniProtKB-KW"/>
</dbReference>
<keyword evidence="9" id="KW-0732">Signal</keyword>
<evidence type="ECO:0000256" key="4">
    <source>
        <dbReference type="ARBA" id="ARBA00022525"/>
    </source>
</evidence>
<dbReference type="EMBL" id="LMWW01000002">
    <property type="protein sequence ID" value="KUN88837.1"/>
    <property type="molecule type" value="Genomic_DNA"/>
</dbReference>
<dbReference type="Proteomes" id="UP000052982">
    <property type="component" value="Unassembled WGS sequence"/>
</dbReference>
<comment type="caution">
    <text evidence="11">The sequence shown here is derived from an EMBL/GenBank/DDBJ whole genome shotgun (WGS) entry which is preliminary data.</text>
</comment>
<evidence type="ECO:0000313" key="11">
    <source>
        <dbReference type="EMBL" id="KUN88837.1"/>
    </source>
</evidence>
<evidence type="ECO:0000256" key="2">
    <source>
        <dbReference type="ARBA" id="ARBA00010472"/>
    </source>
</evidence>
<dbReference type="STRING" id="1943.AQJ64_01610"/>
<dbReference type="Gene3D" id="3.30.350.10">
    <property type="entry name" value="Subtilisin inhibitor-like"/>
    <property type="match status" value="1"/>
</dbReference>
<keyword evidence="6 8" id="KW-0722">Serine protease inhibitor</keyword>
<evidence type="ECO:0000256" key="9">
    <source>
        <dbReference type="SAM" id="SignalP"/>
    </source>
</evidence>
<evidence type="ECO:0000313" key="12">
    <source>
        <dbReference type="Proteomes" id="UP000052982"/>
    </source>
</evidence>
<gene>
    <name evidence="11" type="ORF">AQJ64_01610</name>
</gene>
<evidence type="ECO:0000256" key="8">
    <source>
        <dbReference type="RuleBase" id="RU003471"/>
    </source>
</evidence>
<dbReference type="GO" id="GO:0008233">
    <property type="term" value="F:peptidase activity"/>
    <property type="evidence" value="ECO:0007669"/>
    <property type="project" value="UniProtKB-KW"/>
</dbReference>
<evidence type="ECO:0000256" key="5">
    <source>
        <dbReference type="ARBA" id="ARBA00022690"/>
    </source>
</evidence>
<keyword evidence="7" id="KW-1015">Disulfide bond</keyword>
<keyword evidence="4" id="KW-0964">Secreted</keyword>
<organism evidence="11 12">
    <name type="scientific">Streptomyces griseoruber</name>
    <dbReference type="NCBI Taxonomy" id="1943"/>
    <lineage>
        <taxon>Bacteria</taxon>
        <taxon>Bacillati</taxon>
        <taxon>Actinomycetota</taxon>
        <taxon>Actinomycetes</taxon>
        <taxon>Kitasatosporales</taxon>
        <taxon>Streptomycetaceae</taxon>
        <taxon>Streptomyces</taxon>
    </lineage>
</organism>
<evidence type="ECO:0000256" key="3">
    <source>
        <dbReference type="ARBA" id="ARBA00011738"/>
    </source>
</evidence>
<sequence length="141" mass="14361">MRRVLLPATAALLLAAGAAPVRAASQDPQPGNWLQLSVTRDTAPSDDTRGTLLLCGPPQGHRRAAEACDQLTAVNGDLHALPAAQDTVCTLVYAPVTAHASGQWNGRAVAYTETFANACEMGARTGAVFALDDAGAAAPGA</sequence>
<comment type="subunit">
    <text evidence="3">Homodimer.</text>
</comment>
<dbReference type="AlphaFoldDB" id="A0A101TAL1"/>
<protein>
    <submittedName>
        <fullName evidence="11">Serine protease</fullName>
    </submittedName>
</protein>
<keyword evidence="11" id="KW-0645">Protease</keyword>
<keyword evidence="11" id="KW-0378">Hydrolase</keyword>
<proteinExistence type="inferred from homology"/>
<dbReference type="PRINTS" id="PR00294">
    <property type="entry name" value="SSBTLNINHBTR"/>
</dbReference>
<dbReference type="InterPro" id="IPR023549">
    <property type="entry name" value="Subtilisin_inhibitor"/>
</dbReference>
<dbReference type="GO" id="GO:0005576">
    <property type="term" value="C:extracellular region"/>
    <property type="evidence" value="ECO:0007669"/>
    <property type="project" value="UniProtKB-SubCell"/>
</dbReference>
<evidence type="ECO:0000256" key="1">
    <source>
        <dbReference type="ARBA" id="ARBA00004613"/>
    </source>
</evidence>